<reference evidence="2" key="1">
    <citation type="submission" date="2019-10" db="EMBL/GenBank/DDBJ databases">
        <title>Draft genome sequence of Panacibacter sp. KCS-6.</title>
        <authorList>
            <person name="Yim K.J."/>
        </authorList>
    </citation>
    <scope>NUCLEOTIDE SEQUENCE</scope>
    <source>
        <strain evidence="2">KCS-6</strain>
    </source>
</reference>
<feature type="transmembrane region" description="Helical" evidence="1">
    <location>
        <begin position="131"/>
        <end position="149"/>
    </location>
</feature>
<feature type="transmembrane region" description="Helical" evidence="1">
    <location>
        <begin position="83"/>
        <end position="103"/>
    </location>
</feature>
<name>A0A8J8FK02_9BACT</name>
<dbReference type="RefSeq" id="WP_171609982.1">
    <property type="nucleotide sequence ID" value="NZ_WHPF01000026.1"/>
</dbReference>
<comment type="caution">
    <text evidence="2">The sequence shown here is derived from an EMBL/GenBank/DDBJ whole genome shotgun (WGS) entry which is preliminary data.</text>
</comment>
<evidence type="ECO:0000256" key="1">
    <source>
        <dbReference type="SAM" id="Phobius"/>
    </source>
</evidence>
<keyword evidence="1" id="KW-0812">Transmembrane</keyword>
<keyword evidence="1" id="KW-1133">Transmembrane helix</keyword>
<accession>A0A8J8FK02</accession>
<sequence>MDKLKAILLLLLVFILTVVIAFYFENNYRVLVRHFFNFFQGAKIKFIAKDFHLFASPYMLAAFGLFSVSLTVLLYGQSKRRRLIYLSLTILLFFITTFVSTYIDSTGYVDECTACQDGVRRLHYNEINYDFHFITSLVIGLLPLLWTFLKKQISKRRQRKPSGIPP</sequence>
<gene>
    <name evidence="2" type="ORF">GD597_21365</name>
</gene>
<evidence type="ECO:0000313" key="2">
    <source>
        <dbReference type="EMBL" id="NNV58027.1"/>
    </source>
</evidence>
<feature type="transmembrane region" description="Helical" evidence="1">
    <location>
        <begin position="58"/>
        <end position="76"/>
    </location>
</feature>
<proteinExistence type="predicted"/>
<dbReference type="EMBL" id="WHPF01000026">
    <property type="protein sequence ID" value="NNV58027.1"/>
    <property type="molecule type" value="Genomic_DNA"/>
</dbReference>
<keyword evidence="3" id="KW-1185">Reference proteome</keyword>
<dbReference type="Proteomes" id="UP000598971">
    <property type="component" value="Unassembled WGS sequence"/>
</dbReference>
<protein>
    <submittedName>
        <fullName evidence="2">Uncharacterized protein</fullName>
    </submittedName>
</protein>
<keyword evidence="1" id="KW-0472">Membrane</keyword>
<dbReference type="AlphaFoldDB" id="A0A8J8FK02"/>
<evidence type="ECO:0000313" key="3">
    <source>
        <dbReference type="Proteomes" id="UP000598971"/>
    </source>
</evidence>
<organism evidence="2 3">
    <name type="scientific">Limnovirga soli</name>
    <dbReference type="NCBI Taxonomy" id="2656915"/>
    <lineage>
        <taxon>Bacteria</taxon>
        <taxon>Pseudomonadati</taxon>
        <taxon>Bacteroidota</taxon>
        <taxon>Chitinophagia</taxon>
        <taxon>Chitinophagales</taxon>
        <taxon>Chitinophagaceae</taxon>
        <taxon>Limnovirga</taxon>
    </lineage>
</organism>